<feature type="compositionally biased region" description="Gly residues" evidence="1">
    <location>
        <begin position="394"/>
        <end position="405"/>
    </location>
</feature>
<feature type="compositionally biased region" description="Polar residues" evidence="1">
    <location>
        <begin position="451"/>
        <end position="472"/>
    </location>
</feature>
<evidence type="ECO:0000313" key="4">
    <source>
        <dbReference type="Proteomes" id="UP000622448"/>
    </source>
</evidence>
<feature type="compositionally biased region" description="Gly residues" evidence="1">
    <location>
        <begin position="510"/>
        <end position="527"/>
    </location>
</feature>
<protein>
    <recommendedName>
        <fullName evidence="2">PSP1 C-terminal domain-containing protein</fullName>
    </recommendedName>
</protein>
<feature type="compositionally biased region" description="Gly residues" evidence="1">
    <location>
        <begin position="332"/>
        <end position="352"/>
    </location>
</feature>
<dbReference type="PANTHER" id="PTHR43830">
    <property type="entry name" value="PROTEIN PSP1"/>
    <property type="match status" value="1"/>
</dbReference>
<organism evidence="3 4">
    <name type="scientific">Eggerthella hominis</name>
    <dbReference type="NCBI Taxonomy" id="2763043"/>
    <lineage>
        <taxon>Bacteria</taxon>
        <taxon>Bacillati</taxon>
        <taxon>Actinomycetota</taxon>
        <taxon>Coriobacteriia</taxon>
        <taxon>Eggerthellales</taxon>
        <taxon>Eggerthellaceae</taxon>
        <taxon>Eggerthella</taxon>
    </lineage>
</organism>
<dbReference type="RefSeq" id="WP_186939393.1">
    <property type="nucleotide sequence ID" value="NZ_JACOOA010000006.1"/>
</dbReference>
<dbReference type="InterPro" id="IPR047767">
    <property type="entry name" value="PSP1-like"/>
</dbReference>
<feature type="compositionally biased region" description="Basic and acidic residues" evidence="1">
    <location>
        <begin position="473"/>
        <end position="482"/>
    </location>
</feature>
<dbReference type="NCBIfam" id="NF041131">
    <property type="entry name" value="RicT_YaaT_fam"/>
    <property type="match status" value="1"/>
</dbReference>
<dbReference type="PANTHER" id="PTHR43830:SF3">
    <property type="entry name" value="PROTEIN PSP1"/>
    <property type="match status" value="1"/>
</dbReference>
<evidence type="ECO:0000256" key="1">
    <source>
        <dbReference type="SAM" id="MobiDB-lite"/>
    </source>
</evidence>
<dbReference type="Proteomes" id="UP000622448">
    <property type="component" value="Unassembled WGS sequence"/>
</dbReference>
<feature type="compositionally biased region" description="Gly residues" evidence="1">
    <location>
        <begin position="414"/>
        <end position="439"/>
    </location>
</feature>
<dbReference type="PROSITE" id="PS51411">
    <property type="entry name" value="PSP1_C"/>
    <property type="match status" value="1"/>
</dbReference>
<evidence type="ECO:0000313" key="3">
    <source>
        <dbReference type="EMBL" id="MBC5585288.1"/>
    </source>
</evidence>
<dbReference type="InterPro" id="IPR007557">
    <property type="entry name" value="PSP1_C"/>
</dbReference>
<evidence type="ECO:0000259" key="2">
    <source>
        <dbReference type="PROSITE" id="PS51411"/>
    </source>
</evidence>
<feature type="compositionally biased region" description="Basic and acidic residues" evidence="1">
    <location>
        <begin position="489"/>
        <end position="498"/>
    </location>
</feature>
<feature type="domain" description="PSP1 C-terminal" evidence="2">
    <location>
        <begin position="64"/>
        <end position="149"/>
    </location>
</feature>
<feature type="region of interest" description="Disordered" evidence="1">
    <location>
        <begin position="305"/>
        <end position="527"/>
    </location>
</feature>
<gene>
    <name evidence="3" type="ORF">H8S61_13930</name>
</gene>
<name>A0ABR7BUJ4_9ACTN</name>
<dbReference type="Pfam" id="PF04468">
    <property type="entry name" value="PSP1"/>
    <property type="match status" value="1"/>
</dbReference>
<sequence>MVRIAPINLYYNPKTLWFDAGDLDVRAGDGVIVTTARGTEFGRAAHDAFEADEAQVKKLKSPLKPVKRIATDEDEARAADLEAKAREALPVFKEMASEASGDMHPVSVEYLFEGDKAIFYFEAEERVDFRELVRKLAAHFHVRIDMRQIGVRDEARMVGGLGHCGQELCCKRLGGEFCPVSIRMAKEQDLSLNPQKISGVCGRLMCCLRYEFDAYKDFKSRAPKQNATVETPDGPAKVVDLDVPREVVSLKIMGEKPVKVPLADFDPPEEGSNRPNRVGEEAWQDATTQDPIGFASESALFSTTTQLTGQDKLADPGSVRRTGRGGQKQSRNGGGSNGGRGGNGNQKNGGGSKQQADAQGQSARKPRRRRSTKVGGEGAAPEAAEAQKRKQKQQGGGAPKGGQGGPQQKRRQGQGQGGNGGGNGNGGGKKQQGQRQGGEGAKKQGPKGMQPSKQRPGQKSSGLRQGQKPQQSRQDKAPRPERSGAPSPEADRTGDGGHRRARRRSHKAGGPEGAGAPGAGGAAPSGE</sequence>
<dbReference type="EMBL" id="JACOOA010000006">
    <property type="protein sequence ID" value="MBC5585288.1"/>
    <property type="molecule type" value="Genomic_DNA"/>
</dbReference>
<comment type="caution">
    <text evidence="3">The sequence shown here is derived from an EMBL/GenBank/DDBJ whole genome shotgun (WGS) entry which is preliminary data.</text>
</comment>
<keyword evidence="4" id="KW-1185">Reference proteome</keyword>
<accession>A0ABR7BUJ4</accession>
<proteinExistence type="predicted"/>
<reference evidence="3 4" key="1">
    <citation type="submission" date="2020-08" db="EMBL/GenBank/DDBJ databases">
        <title>Genome public.</title>
        <authorList>
            <person name="Liu C."/>
            <person name="Sun Q."/>
        </authorList>
    </citation>
    <scope>NUCLEOTIDE SEQUENCE [LARGE SCALE GENOMIC DNA]</scope>
    <source>
        <strain evidence="3 4">NSJ-70</strain>
    </source>
</reference>